<keyword evidence="3" id="KW-1185">Reference proteome</keyword>
<evidence type="ECO:0000313" key="2">
    <source>
        <dbReference type="EMBL" id="KAG2542167.1"/>
    </source>
</evidence>
<dbReference type="AlphaFoldDB" id="A0A8T0MYX2"/>
<dbReference type="EMBL" id="CM029054">
    <property type="protein sequence ID" value="KAG2542167.1"/>
    <property type="molecule type" value="Genomic_DNA"/>
</dbReference>
<organism evidence="2 3">
    <name type="scientific">Panicum virgatum</name>
    <name type="common">Blackwell switchgrass</name>
    <dbReference type="NCBI Taxonomy" id="38727"/>
    <lineage>
        <taxon>Eukaryota</taxon>
        <taxon>Viridiplantae</taxon>
        <taxon>Streptophyta</taxon>
        <taxon>Embryophyta</taxon>
        <taxon>Tracheophyta</taxon>
        <taxon>Spermatophyta</taxon>
        <taxon>Magnoliopsida</taxon>
        <taxon>Liliopsida</taxon>
        <taxon>Poales</taxon>
        <taxon>Poaceae</taxon>
        <taxon>PACMAD clade</taxon>
        <taxon>Panicoideae</taxon>
        <taxon>Panicodae</taxon>
        <taxon>Paniceae</taxon>
        <taxon>Panicinae</taxon>
        <taxon>Panicum</taxon>
        <taxon>Panicum sect. Hiantes</taxon>
    </lineage>
</organism>
<dbReference type="Proteomes" id="UP000823388">
    <property type="component" value="Chromosome 9N"/>
</dbReference>
<comment type="caution">
    <text evidence="2">The sequence shown here is derived from an EMBL/GenBank/DDBJ whole genome shotgun (WGS) entry which is preliminary data.</text>
</comment>
<gene>
    <name evidence="2" type="ORF">PVAP13_9NG570756</name>
</gene>
<evidence type="ECO:0000256" key="1">
    <source>
        <dbReference type="SAM" id="MobiDB-lite"/>
    </source>
</evidence>
<proteinExistence type="predicted"/>
<protein>
    <submittedName>
        <fullName evidence="2">Uncharacterized protein</fullName>
    </submittedName>
</protein>
<feature type="region of interest" description="Disordered" evidence="1">
    <location>
        <begin position="149"/>
        <end position="198"/>
    </location>
</feature>
<feature type="region of interest" description="Disordered" evidence="1">
    <location>
        <begin position="77"/>
        <end position="112"/>
    </location>
</feature>
<feature type="compositionally biased region" description="Low complexity" evidence="1">
    <location>
        <begin position="188"/>
        <end position="198"/>
    </location>
</feature>
<accession>A0A8T0MYX2</accession>
<reference evidence="2" key="1">
    <citation type="submission" date="2020-05" db="EMBL/GenBank/DDBJ databases">
        <title>WGS assembly of Panicum virgatum.</title>
        <authorList>
            <person name="Lovell J.T."/>
            <person name="Jenkins J."/>
            <person name="Shu S."/>
            <person name="Juenger T.E."/>
            <person name="Schmutz J."/>
        </authorList>
    </citation>
    <scope>NUCLEOTIDE SEQUENCE</scope>
    <source>
        <strain evidence="2">AP13</strain>
    </source>
</reference>
<dbReference type="PANTHER" id="PTHR33935">
    <property type="entry name" value="OS10G0148100 PROTEIN"/>
    <property type="match status" value="1"/>
</dbReference>
<feature type="compositionally biased region" description="Pro residues" evidence="1">
    <location>
        <begin position="152"/>
        <end position="162"/>
    </location>
</feature>
<feature type="compositionally biased region" description="Low complexity" evidence="1">
    <location>
        <begin position="94"/>
        <end position="103"/>
    </location>
</feature>
<sequence length="198" mass="21149">MLDKLAVDFLFRYSAVAWRAHHAESRPGHAHARAATWGVRHGVVTAKAGLRAAWDGTFASDQCLTCFAQLHSASSALPCAPGRSNPRSSRRRPSTTATTKRSSGSARGKVRSTSPECTSAFVCYPFLHKHNRVGIHKPVVIPHVPDHGHSLPVPPVTKPPVDVPEHKPPSTPVNTPPSTPVYTPPSTPASAGAAECRQ</sequence>
<name>A0A8T0MYX2_PANVG</name>
<dbReference type="PANTHER" id="PTHR33935:SF2">
    <property type="entry name" value="OS03G0245200 PROTEIN"/>
    <property type="match status" value="1"/>
</dbReference>
<feature type="compositionally biased region" description="Pro residues" evidence="1">
    <location>
        <begin position="169"/>
        <end position="187"/>
    </location>
</feature>
<evidence type="ECO:0000313" key="3">
    <source>
        <dbReference type="Proteomes" id="UP000823388"/>
    </source>
</evidence>